<proteinExistence type="predicted"/>
<evidence type="ECO:0000313" key="1">
    <source>
        <dbReference type="EMBL" id="CAG6745181.1"/>
    </source>
</evidence>
<organism evidence="1">
    <name type="scientific">Cacopsylla melanoneura</name>
    <dbReference type="NCBI Taxonomy" id="428564"/>
    <lineage>
        <taxon>Eukaryota</taxon>
        <taxon>Metazoa</taxon>
        <taxon>Ecdysozoa</taxon>
        <taxon>Arthropoda</taxon>
        <taxon>Hexapoda</taxon>
        <taxon>Insecta</taxon>
        <taxon>Pterygota</taxon>
        <taxon>Neoptera</taxon>
        <taxon>Paraneoptera</taxon>
        <taxon>Hemiptera</taxon>
        <taxon>Sternorrhyncha</taxon>
        <taxon>Psylloidea</taxon>
        <taxon>Psyllidae</taxon>
        <taxon>Psyllinae</taxon>
        <taxon>Cacopsylla</taxon>
    </lineage>
</organism>
<dbReference type="EMBL" id="HBUF01486379">
    <property type="protein sequence ID" value="CAG6745181.1"/>
    <property type="molecule type" value="Transcribed_RNA"/>
</dbReference>
<reference evidence="1" key="1">
    <citation type="submission" date="2021-05" db="EMBL/GenBank/DDBJ databases">
        <authorList>
            <person name="Alioto T."/>
            <person name="Alioto T."/>
            <person name="Gomez Garrido J."/>
        </authorList>
    </citation>
    <scope>NUCLEOTIDE SEQUENCE</scope>
</reference>
<protein>
    <submittedName>
        <fullName evidence="1">Uncharacterized protein</fullName>
    </submittedName>
</protein>
<sequence>MISFLTTWVLKRFTRSLTSFLRFIIILFDSPCQNIRAFSGNVPPPGCYRLNFQGKTLIKNVKILLEKVPILCSFEILCSSNNKRTDFFYNIVYIDLFGAIGENLTGTFLCP</sequence>
<dbReference type="AlphaFoldDB" id="A0A8D9E977"/>
<name>A0A8D9E977_9HEMI</name>
<accession>A0A8D9E977</accession>